<feature type="domain" description="Xylose isomerase-like TIM barrel" evidence="1">
    <location>
        <begin position="27"/>
        <end position="268"/>
    </location>
</feature>
<dbReference type="AlphaFoldDB" id="A0A0F9CAE4"/>
<dbReference type="EMBL" id="LAZR01034066">
    <property type="protein sequence ID" value="KKL46343.1"/>
    <property type="molecule type" value="Genomic_DNA"/>
</dbReference>
<dbReference type="Gene3D" id="3.20.20.150">
    <property type="entry name" value="Divalent-metal-dependent TIM barrel enzymes"/>
    <property type="match status" value="1"/>
</dbReference>
<dbReference type="PANTHER" id="PTHR12110:SF41">
    <property type="entry name" value="INOSOSE DEHYDRATASE"/>
    <property type="match status" value="1"/>
</dbReference>
<accession>A0A0F9CAE4</accession>
<dbReference type="InterPro" id="IPR036237">
    <property type="entry name" value="Xyl_isomerase-like_sf"/>
</dbReference>
<reference evidence="2" key="1">
    <citation type="journal article" date="2015" name="Nature">
        <title>Complex archaea that bridge the gap between prokaryotes and eukaryotes.</title>
        <authorList>
            <person name="Spang A."/>
            <person name="Saw J.H."/>
            <person name="Jorgensen S.L."/>
            <person name="Zaremba-Niedzwiedzka K."/>
            <person name="Martijn J."/>
            <person name="Lind A.E."/>
            <person name="van Eijk R."/>
            <person name="Schleper C."/>
            <person name="Guy L."/>
            <person name="Ettema T.J."/>
        </authorList>
    </citation>
    <scope>NUCLEOTIDE SEQUENCE</scope>
</reference>
<proteinExistence type="predicted"/>
<dbReference type="SUPFAM" id="SSF51658">
    <property type="entry name" value="Xylose isomerase-like"/>
    <property type="match status" value="1"/>
</dbReference>
<evidence type="ECO:0000313" key="2">
    <source>
        <dbReference type="EMBL" id="KKL46343.1"/>
    </source>
</evidence>
<comment type="caution">
    <text evidence="2">The sequence shown here is derived from an EMBL/GenBank/DDBJ whole genome shotgun (WGS) entry which is preliminary data.</text>
</comment>
<organism evidence="2">
    <name type="scientific">marine sediment metagenome</name>
    <dbReference type="NCBI Taxonomy" id="412755"/>
    <lineage>
        <taxon>unclassified sequences</taxon>
        <taxon>metagenomes</taxon>
        <taxon>ecological metagenomes</taxon>
    </lineage>
</organism>
<protein>
    <recommendedName>
        <fullName evidence="1">Xylose isomerase-like TIM barrel domain-containing protein</fullName>
    </recommendedName>
</protein>
<dbReference type="InterPro" id="IPR050312">
    <property type="entry name" value="IolE/XylAMocC-like"/>
</dbReference>
<sequence length="273" mass="29699">MKLSCLPVSFFPQIISGEMTPGKWASIAADSGLDAVDLSILFFRNRENADLNRVRQEIEAGGIVVAVVNTYPDLTHPDQAERELQLARLEDDIWSAAALGADMVRVTAGQAHPDTSREDGIRWAIEGLERSLGTAERHGVRLVYENHSKPGCWDYADFSHPTDVFLQIAEKLSGTGIGVLFDTANPIAYGDDPQPVLEKVIDQVICVHAADTDKRGELSPVLVGKGLVPFNDIFGLLKRSGFDGTISIEEASGAGREGVENAVKFIRRAWSEA</sequence>
<gene>
    <name evidence="2" type="ORF">LCGC14_2346510</name>
</gene>
<evidence type="ECO:0000259" key="1">
    <source>
        <dbReference type="Pfam" id="PF01261"/>
    </source>
</evidence>
<dbReference type="PANTHER" id="PTHR12110">
    <property type="entry name" value="HYDROXYPYRUVATE ISOMERASE"/>
    <property type="match status" value="1"/>
</dbReference>
<dbReference type="Pfam" id="PF01261">
    <property type="entry name" value="AP_endonuc_2"/>
    <property type="match status" value="1"/>
</dbReference>
<name>A0A0F9CAE4_9ZZZZ</name>
<dbReference type="InterPro" id="IPR013022">
    <property type="entry name" value="Xyl_isomerase-like_TIM-brl"/>
</dbReference>